<comment type="caution">
    <text evidence="2">The sequence shown here is derived from an EMBL/GenBank/DDBJ whole genome shotgun (WGS) entry which is preliminary data.</text>
</comment>
<feature type="compositionally biased region" description="Polar residues" evidence="1">
    <location>
        <begin position="288"/>
        <end position="303"/>
    </location>
</feature>
<organism evidence="2 3">
    <name type="scientific">Portunus trituberculatus</name>
    <name type="common">Swimming crab</name>
    <name type="synonym">Neptunus trituberculatus</name>
    <dbReference type="NCBI Taxonomy" id="210409"/>
    <lineage>
        <taxon>Eukaryota</taxon>
        <taxon>Metazoa</taxon>
        <taxon>Ecdysozoa</taxon>
        <taxon>Arthropoda</taxon>
        <taxon>Crustacea</taxon>
        <taxon>Multicrustacea</taxon>
        <taxon>Malacostraca</taxon>
        <taxon>Eumalacostraca</taxon>
        <taxon>Eucarida</taxon>
        <taxon>Decapoda</taxon>
        <taxon>Pleocyemata</taxon>
        <taxon>Brachyura</taxon>
        <taxon>Eubrachyura</taxon>
        <taxon>Portunoidea</taxon>
        <taxon>Portunidae</taxon>
        <taxon>Portuninae</taxon>
        <taxon>Portunus</taxon>
    </lineage>
</organism>
<feature type="compositionally biased region" description="Low complexity" evidence="1">
    <location>
        <begin position="278"/>
        <end position="287"/>
    </location>
</feature>
<dbReference type="Proteomes" id="UP000324222">
    <property type="component" value="Unassembled WGS sequence"/>
</dbReference>
<dbReference type="AlphaFoldDB" id="A0A5B7E8N0"/>
<evidence type="ECO:0000256" key="1">
    <source>
        <dbReference type="SAM" id="MobiDB-lite"/>
    </source>
</evidence>
<evidence type="ECO:0000313" key="2">
    <source>
        <dbReference type="EMBL" id="MPC30421.1"/>
    </source>
</evidence>
<reference evidence="2 3" key="1">
    <citation type="submission" date="2019-05" db="EMBL/GenBank/DDBJ databases">
        <title>Another draft genome of Portunus trituberculatus and its Hox gene families provides insights of decapod evolution.</title>
        <authorList>
            <person name="Jeong J.-H."/>
            <person name="Song I."/>
            <person name="Kim S."/>
            <person name="Choi T."/>
            <person name="Kim D."/>
            <person name="Ryu S."/>
            <person name="Kim W."/>
        </authorList>
    </citation>
    <scope>NUCLEOTIDE SEQUENCE [LARGE SCALE GENOMIC DNA]</scope>
    <source>
        <tissue evidence="2">Muscle</tissue>
    </source>
</reference>
<accession>A0A5B7E8N0</accession>
<name>A0A5B7E8N0_PORTR</name>
<feature type="region of interest" description="Disordered" evidence="1">
    <location>
        <begin position="278"/>
        <end position="303"/>
    </location>
</feature>
<sequence length="303" mass="32313">MVSSGTWRAAEDRRRAFVKEPRNGHLAGGRPWLEVTLPVNQGTSKPSSLSHGTRTLVKLRNPKTSPMSHMKQQKLSLPLRESLQQPSAGPSGGGGGSHWNAAGGWVAGWLEGHAERELAADPSLITVSRVTPNRPAANGWECAVSEESHSQRDSPLLPNFVLLLLPIISPLGFSVTPHHRPRDSLSSCVLAEQCRVAEHFVGVLCPCVCSVSCLPPPPPPPSTHSPFIPSPLDAFPLFTLSSHFLPSREKNIVFFTPCPSRCPLFLAAALVCRLSSSSSSSSSCSTSRPVTASFSGLPSSKGP</sequence>
<dbReference type="EMBL" id="VSRR010002251">
    <property type="protein sequence ID" value="MPC30421.1"/>
    <property type="molecule type" value="Genomic_DNA"/>
</dbReference>
<gene>
    <name evidence="2" type="ORF">E2C01_023685</name>
</gene>
<keyword evidence="3" id="KW-1185">Reference proteome</keyword>
<proteinExistence type="predicted"/>
<protein>
    <submittedName>
        <fullName evidence="2">Uncharacterized protein</fullName>
    </submittedName>
</protein>
<evidence type="ECO:0000313" key="3">
    <source>
        <dbReference type="Proteomes" id="UP000324222"/>
    </source>
</evidence>
<feature type="region of interest" description="Disordered" evidence="1">
    <location>
        <begin position="60"/>
        <end position="98"/>
    </location>
</feature>